<gene>
    <name evidence="9" type="primary">LOC100208903</name>
</gene>
<reference evidence="9" key="1">
    <citation type="submission" date="2025-08" db="UniProtKB">
        <authorList>
            <consortium name="RefSeq"/>
        </authorList>
    </citation>
    <scope>IDENTIFICATION</scope>
</reference>
<dbReference type="GeneID" id="100208903"/>
<keyword evidence="4" id="KW-0804">Transcription</keyword>
<feature type="compositionally biased region" description="Basic and acidic residues" evidence="7">
    <location>
        <begin position="92"/>
        <end position="104"/>
    </location>
</feature>
<dbReference type="Pfam" id="PF08598">
    <property type="entry name" value="Sds3"/>
    <property type="match status" value="1"/>
</dbReference>
<feature type="region of interest" description="Disordered" evidence="7">
    <location>
        <begin position="17"/>
        <end position="59"/>
    </location>
</feature>
<dbReference type="Proteomes" id="UP001652625">
    <property type="component" value="Chromosome 10"/>
</dbReference>
<name>A0ABM4CQB5_HYDVU</name>
<evidence type="ECO:0000256" key="7">
    <source>
        <dbReference type="SAM" id="MobiDB-lite"/>
    </source>
</evidence>
<evidence type="ECO:0000256" key="5">
    <source>
        <dbReference type="ARBA" id="ARBA00023242"/>
    </source>
</evidence>
<evidence type="ECO:0000256" key="4">
    <source>
        <dbReference type="ARBA" id="ARBA00023163"/>
    </source>
</evidence>
<evidence type="ECO:0000256" key="1">
    <source>
        <dbReference type="ARBA" id="ARBA00004123"/>
    </source>
</evidence>
<keyword evidence="6" id="KW-0175">Coiled coil</keyword>
<organism evidence="8 9">
    <name type="scientific">Hydra vulgaris</name>
    <name type="common">Hydra</name>
    <name type="synonym">Hydra attenuata</name>
    <dbReference type="NCBI Taxonomy" id="6087"/>
    <lineage>
        <taxon>Eukaryota</taxon>
        <taxon>Metazoa</taxon>
        <taxon>Cnidaria</taxon>
        <taxon>Hydrozoa</taxon>
        <taxon>Hydroidolina</taxon>
        <taxon>Anthoathecata</taxon>
        <taxon>Aplanulata</taxon>
        <taxon>Hydridae</taxon>
        <taxon>Hydra</taxon>
    </lineage>
</organism>
<feature type="compositionally biased region" description="Acidic residues" evidence="7">
    <location>
        <begin position="161"/>
        <end position="175"/>
    </location>
</feature>
<keyword evidence="5" id="KW-0539">Nucleus</keyword>
<protein>
    <submittedName>
        <fullName evidence="9">Sin3 histone deacetylase corepressor complex component SDS3 isoform X3</fullName>
    </submittedName>
</protein>
<proteinExistence type="predicted"/>
<evidence type="ECO:0000256" key="3">
    <source>
        <dbReference type="ARBA" id="ARBA00023015"/>
    </source>
</evidence>
<dbReference type="RefSeq" id="XP_065664045.1">
    <property type="nucleotide sequence ID" value="XM_065807973.1"/>
</dbReference>
<keyword evidence="3" id="KW-0805">Transcription regulation</keyword>
<dbReference type="InterPro" id="IPR013907">
    <property type="entry name" value="Sds3"/>
</dbReference>
<feature type="region of interest" description="Disordered" evidence="7">
    <location>
        <begin position="87"/>
        <end position="216"/>
    </location>
</feature>
<dbReference type="PANTHER" id="PTHR21964">
    <property type="entry name" value="BREAST CANCER METASTASIS-SUPPRESSOR 1"/>
    <property type="match status" value="1"/>
</dbReference>
<evidence type="ECO:0000313" key="8">
    <source>
        <dbReference type="Proteomes" id="UP001652625"/>
    </source>
</evidence>
<dbReference type="SMART" id="SM01401">
    <property type="entry name" value="Sds3"/>
    <property type="match status" value="1"/>
</dbReference>
<evidence type="ECO:0000256" key="6">
    <source>
        <dbReference type="SAM" id="Coils"/>
    </source>
</evidence>
<evidence type="ECO:0000313" key="9">
    <source>
        <dbReference type="RefSeq" id="XP_065664045.1"/>
    </source>
</evidence>
<comment type="subcellular location">
    <subcellularLocation>
        <location evidence="1">Nucleus</location>
    </subcellularLocation>
</comment>
<accession>A0ABM4CQB5</accession>
<keyword evidence="2" id="KW-0678">Repressor</keyword>
<feature type="compositionally biased region" description="Basic and acidic residues" evidence="7">
    <location>
        <begin position="119"/>
        <end position="130"/>
    </location>
</feature>
<feature type="compositionally biased region" description="Acidic residues" evidence="7">
    <location>
        <begin position="205"/>
        <end position="216"/>
    </location>
</feature>
<feature type="compositionally biased region" description="Basic and acidic residues" evidence="7">
    <location>
        <begin position="17"/>
        <end position="27"/>
    </location>
</feature>
<feature type="coiled-coil region" evidence="6">
    <location>
        <begin position="277"/>
        <end position="326"/>
    </location>
</feature>
<sequence>MFYFNMTKEIVDDELLKPRKKTEEGGKKLPSKLSESNSPSTYSPNDECKSKRGRKPSQAKLAMLESKKMLADKRRFFDADNDGKRNIKKKKFLGDDQKINKKSETINNQKNRKKKKVKKFSEEEKTDSKLYKSKRGTKIKLEEEIEEKEQLKSRRSKQAASEDEDEISTEDELWWDDSKKESDDPWDTMFGDTDENIDNDFLQNSDEDTEDASETDMATLEEEMCEVKEKMYQEKIKELKDKLQQLEKRTLPEYLEMLEELKKQKEDWIRVAYAFKAYEEKELLKEFEREKRQSKQDFERKKSELKELLINELQEKKKLIESEKSTIDLINSVGSILPMEVKPVVTRKLRRRPNDPPPVAEKKRKVVTAQLCFLLDEEQILADLKKINKNYKPEPPVITETAVVEKCDPTQFPDGADAKIKDDMLYYNKEWYQSGDAIYLNSRDGERFNAQIHSITANKEIWIKKLTEGTRLKIYVGHLQRGKYSIESRAPAVKK</sequence>
<evidence type="ECO:0000256" key="2">
    <source>
        <dbReference type="ARBA" id="ARBA00022491"/>
    </source>
</evidence>
<feature type="compositionally biased region" description="Polar residues" evidence="7">
    <location>
        <begin position="33"/>
        <end position="44"/>
    </location>
</feature>
<keyword evidence="8" id="KW-1185">Reference proteome</keyword>